<sequence>MPSITLNAHFDGHSIALDEPFELPGNARLLVTVVAPPMDGDRAQWSDLAGSGLALAYGDDEPEYRATDVRRP</sequence>
<dbReference type="Proteomes" id="UP000274556">
    <property type="component" value="Unassembled WGS sequence"/>
</dbReference>
<dbReference type="AlphaFoldDB" id="A0A495V3Q3"/>
<name>A0A495V3Q3_9GAMM</name>
<dbReference type="OrthoDB" id="574262at2"/>
<keyword evidence="2" id="KW-1185">Reference proteome</keyword>
<evidence type="ECO:0000313" key="1">
    <source>
        <dbReference type="EMBL" id="RKT43195.1"/>
    </source>
</evidence>
<dbReference type="EMBL" id="RBXL01000001">
    <property type="protein sequence ID" value="RKT43195.1"/>
    <property type="molecule type" value="Genomic_DNA"/>
</dbReference>
<protein>
    <submittedName>
        <fullName evidence="1">Uncharacterized protein</fullName>
    </submittedName>
</protein>
<proteinExistence type="predicted"/>
<accession>A0A495V3Q3</accession>
<comment type="caution">
    <text evidence="1">The sequence shown here is derived from an EMBL/GenBank/DDBJ whole genome shotgun (WGS) entry which is preliminary data.</text>
</comment>
<organism evidence="1 2">
    <name type="scientific">Thiocapsa rosea</name>
    <dbReference type="NCBI Taxonomy" id="69360"/>
    <lineage>
        <taxon>Bacteria</taxon>
        <taxon>Pseudomonadati</taxon>
        <taxon>Pseudomonadota</taxon>
        <taxon>Gammaproteobacteria</taxon>
        <taxon>Chromatiales</taxon>
        <taxon>Chromatiaceae</taxon>
        <taxon>Thiocapsa</taxon>
    </lineage>
</organism>
<reference evidence="1 2" key="1">
    <citation type="submission" date="2018-10" db="EMBL/GenBank/DDBJ databases">
        <title>Genomic Encyclopedia of Archaeal and Bacterial Type Strains, Phase II (KMG-II): from individual species to whole genera.</title>
        <authorList>
            <person name="Goeker M."/>
        </authorList>
    </citation>
    <scope>NUCLEOTIDE SEQUENCE [LARGE SCALE GENOMIC DNA]</scope>
    <source>
        <strain evidence="1 2">DSM 235</strain>
    </source>
</reference>
<evidence type="ECO:0000313" key="2">
    <source>
        <dbReference type="Proteomes" id="UP000274556"/>
    </source>
</evidence>
<gene>
    <name evidence="1" type="ORF">BDD21_0514</name>
</gene>